<name>A0A8S1AJ51_ARCPL</name>
<evidence type="ECO:0000313" key="2">
    <source>
        <dbReference type="EMBL" id="CAB3260467.1"/>
    </source>
</evidence>
<proteinExistence type="predicted"/>
<sequence>MLRCSAELIVARVGTVRLVRRAPTNCTVPKQNSSSGNSECPRGPYSFLFRAHDFAVSMSHLAANVHRIGMNLPHSSQLVWPTMTIDNAVVAHCLLGRRLAETTFYDLFAKVRELRATAGNLVPFLDNI</sequence>
<dbReference type="EMBL" id="CADEBD010000857">
    <property type="protein sequence ID" value="CAB3260467.1"/>
    <property type="molecule type" value="Genomic_DNA"/>
</dbReference>
<protein>
    <submittedName>
        <fullName evidence="1">Uncharacterized protein</fullName>
    </submittedName>
</protein>
<organism evidence="1 3">
    <name type="scientific">Arctia plantaginis</name>
    <name type="common">Wood tiger moth</name>
    <name type="synonym">Phalaena plantaginis</name>
    <dbReference type="NCBI Taxonomy" id="874455"/>
    <lineage>
        <taxon>Eukaryota</taxon>
        <taxon>Metazoa</taxon>
        <taxon>Ecdysozoa</taxon>
        <taxon>Arthropoda</taxon>
        <taxon>Hexapoda</taxon>
        <taxon>Insecta</taxon>
        <taxon>Pterygota</taxon>
        <taxon>Neoptera</taxon>
        <taxon>Endopterygota</taxon>
        <taxon>Lepidoptera</taxon>
        <taxon>Glossata</taxon>
        <taxon>Ditrysia</taxon>
        <taxon>Noctuoidea</taxon>
        <taxon>Erebidae</taxon>
        <taxon>Arctiinae</taxon>
        <taxon>Arctia</taxon>
    </lineage>
</organism>
<gene>
    <name evidence="1" type="ORF">APLA_LOCUS10262</name>
    <name evidence="2" type="ORF">APLA_LOCUS16973</name>
</gene>
<evidence type="ECO:0000313" key="3">
    <source>
        <dbReference type="Proteomes" id="UP000494106"/>
    </source>
</evidence>
<comment type="caution">
    <text evidence="1">The sequence shown here is derived from an EMBL/GenBank/DDBJ whole genome shotgun (WGS) entry which is preliminary data.</text>
</comment>
<dbReference type="Proteomes" id="UP000494106">
    <property type="component" value="Unassembled WGS sequence"/>
</dbReference>
<evidence type="ECO:0000313" key="1">
    <source>
        <dbReference type="EMBL" id="CAB3245009.1"/>
    </source>
</evidence>
<evidence type="ECO:0000313" key="4">
    <source>
        <dbReference type="Proteomes" id="UP000494256"/>
    </source>
</evidence>
<dbReference type="EMBL" id="CADEBC010000522">
    <property type="protein sequence ID" value="CAB3245009.1"/>
    <property type="molecule type" value="Genomic_DNA"/>
</dbReference>
<dbReference type="OrthoDB" id="7060443at2759"/>
<reference evidence="3 4" key="1">
    <citation type="submission" date="2020-04" db="EMBL/GenBank/DDBJ databases">
        <authorList>
            <person name="Wallbank WR R."/>
            <person name="Pardo Diaz C."/>
            <person name="Kozak K."/>
            <person name="Martin S."/>
            <person name="Jiggins C."/>
            <person name="Moest M."/>
            <person name="Warren A I."/>
            <person name="Byers J.R.P. K."/>
            <person name="Montejo-Kovacevich G."/>
            <person name="Yen C E."/>
        </authorList>
    </citation>
    <scope>NUCLEOTIDE SEQUENCE [LARGE SCALE GENOMIC DNA]</scope>
</reference>
<accession>A0A8S1AJ51</accession>
<keyword evidence="3" id="KW-1185">Reference proteome</keyword>
<dbReference type="AlphaFoldDB" id="A0A8S1AJ51"/>
<dbReference type="Proteomes" id="UP000494256">
    <property type="component" value="Unassembled WGS sequence"/>
</dbReference>